<feature type="transmembrane region" description="Helical" evidence="1">
    <location>
        <begin position="127"/>
        <end position="144"/>
    </location>
</feature>
<reference evidence="2 3" key="1">
    <citation type="submission" date="2019-09" db="EMBL/GenBank/DDBJ databases">
        <authorList>
            <person name="Chandra G."/>
            <person name="Truman W A."/>
        </authorList>
    </citation>
    <scope>NUCLEOTIDE SEQUENCE [LARGE SCALE GENOMIC DNA]</scope>
    <source>
        <strain evidence="2">PS718</strain>
    </source>
</reference>
<gene>
    <name evidence="2" type="ORF">PS718_00265</name>
</gene>
<protein>
    <submittedName>
        <fullName evidence="2">Uncharacterized protein</fullName>
    </submittedName>
</protein>
<feature type="transmembrane region" description="Helical" evidence="1">
    <location>
        <begin position="150"/>
        <end position="168"/>
    </location>
</feature>
<organism evidence="2 3">
    <name type="scientific">Pseudomonas fluorescens</name>
    <dbReference type="NCBI Taxonomy" id="294"/>
    <lineage>
        <taxon>Bacteria</taxon>
        <taxon>Pseudomonadati</taxon>
        <taxon>Pseudomonadota</taxon>
        <taxon>Gammaproteobacteria</taxon>
        <taxon>Pseudomonadales</taxon>
        <taxon>Pseudomonadaceae</taxon>
        <taxon>Pseudomonas</taxon>
    </lineage>
</organism>
<feature type="transmembrane region" description="Helical" evidence="1">
    <location>
        <begin position="12"/>
        <end position="33"/>
    </location>
</feature>
<feature type="transmembrane region" description="Helical" evidence="1">
    <location>
        <begin position="63"/>
        <end position="86"/>
    </location>
</feature>
<evidence type="ECO:0000256" key="1">
    <source>
        <dbReference type="SAM" id="Phobius"/>
    </source>
</evidence>
<feature type="transmembrane region" description="Helical" evidence="1">
    <location>
        <begin position="98"/>
        <end position="120"/>
    </location>
</feature>
<keyword evidence="1" id="KW-0812">Transmembrane</keyword>
<keyword evidence="1" id="KW-1133">Transmembrane helix</keyword>
<accession>A0A5E6ZWK6</accession>
<evidence type="ECO:0000313" key="3">
    <source>
        <dbReference type="Proteomes" id="UP000325375"/>
    </source>
</evidence>
<feature type="transmembrane region" description="Helical" evidence="1">
    <location>
        <begin position="180"/>
        <end position="198"/>
    </location>
</feature>
<evidence type="ECO:0000313" key="2">
    <source>
        <dbReference type="EMBL" id="VVN68631.1"/>
    </source>
</evidence>
<name>A0A5E6ZWK6_PSEFL</name>
<dbReference type="AlphaFoldDB" id="A0A5E6ZWK6"/>
<dbReference type="RefSeq" id="WP_150601362.1">
    <property type="nucleotide sequence ID" value="NZ_CABVHX010000001.1"/>
</dbReference>
<dbReference type="Proteomes" id="UP000325375">
    <property type="component" value="Unassembled WGS sequence"/>
</dbReference>
<keyword evidence="1" id="KW-0472">Membrane</keyword>
<dbReference type="EMBL" id="CABVHX010000001">
    <property type="protein sequence ID" value="VVN68631.1"/>
    <property type="molecule type" value="Genomic_DNA"/>
</dbReference>
<sequence>MNTSIAPLNVAAATLLIQIIFISILTITTCIYLKTQPQRRVNTGLVGQAPSGHRKTTQNPTHIPTLVLALASITALLISDDFYVIWSPIFQGVEINTLSASNAIYSVFIFDLILVSYLIYASGGAKSSPFLTAIFTLPALGIFLRLSPTAFITFALLATVLYLVLFIVPNERNQSAQKAAAFMNISCLLLSMLTGYITRPIPIDQLKTNESQIEIVPTAADTQPRDTN</sequence>
<proteinExistence type="predicted"/>